<gene>
    <name evidence="2" type="ORF">HAX54_015004</name>
</gene>
<feature type="non-terminal residue" evidence="2">
    <location>
        <position position="1"/>
    </location>
</feature>
<sequence>LMEQLRGPLVVPPPPPPPIAPELDDQRQIDGTPRGPLVVPPPPPPPRELDDQR</sequence>
<evidence type="ECO:0000313" key="2">
    <source>
        <dbReference type="EMBL" id="MCE5166139.1"/>
    </source>
</evidence>
<feature type="region of interest" description="Disordered" evidence="1">
    <location>
        <begin position="1"/>
        <end position="53"/>
    </location>
</feature>
<proteinExistence type="predicted"/>
<evidence type="ECO:0000313" key="3">
    <source>
        <dbReference type="Proteomes" id="UP000823775"/>
    </source>
</evidence>
<comment type="caution">
    <text evidence="2">The sequence shown here is derived from an EMBL/GenBank/DDBJ whole genome shotgun (WGS) entry which is preliminary data.</text>
</comment>
<keyword evidence="3" id="KW-1185">Reference proteome</keyword>
<protein>
    <submittedName>
        <fullName evidence="2">Uncharacterized protein</fullName>
    </submittedName>
</protein>
<feature type="compositionally biased region" description="Pro residues" evidence="1">
    <location>
        <begin position="10"/>
        <end position="20"/>
    </location>
</feature>
<evidence type="ECO:0000256" key="1">
    <source>
        <dbReference type="SAM" id="MobiDB-lite"/>
    </source>
</evidence>
<organism evidence="2 3">
    <name type="scientific">Datura stramonium</name>
    <name type="common">Jimsonweed</name>
    <name type="synonym">Common thornapple</name>
    <dbReference type="NCBI Taxonomy" id="4076"/>
    <lineage>
        <taxon>Eukaryota</taxon>
        <taxon>Viridiplantae</taxon>
        <taxon>Streptophyta</taxon>
        <taxon>Embryophyta</taxon>
        <taxon>Tracheophyta</taxon>
        <taxon>Spermatophyta</taxon>
        <taxon>Magnoliopsida</taxon>
        <taxon>eudicotyledons</taxon>
        <taxon>Gunneridae</taxon>
        <taxon>Pentapetalae</taxon>
        <taxon>asterids</taxon>
        <taxon>lamiids</taxon>
        <taxon>Solanales</taxon>
        <taxon>Solanaceae</taxon>
        <taxon>Solanoideae</taxon>
        <taxon>Datureae</taxon>
        <taxon>Datura</taxon>
    </lineage>
</organism>
<reference evidence="2 3" key="1">
    <citation type="journal article" date="2021" name="BMC Genomics">
        <title>Datura genome reveals duplications of psychoactive alkaloid biosynthetic genes and high mutation rate following tissue culture.</title>
        <authorList>
            <person name="Rajewski A."/>
            <person name="Carter-House D."/>
            <person name="Stajich J."/>
            <person name="Litt A."/>
        </authorList>
    </citation>
    <scope>NUCLEOTIDE SEQUENCE [LARGE SCALE GENOMIC DNA]</scope>
    <source>
        <strain evidence="2">AR-01</strain>
    </source>
</reference>
<feature type="non-terminal residue" evidence="2">
    <location>
        <position position="53"/>
    </location>
</feature>
<accession>A0ABS8Y4H4</accession>
<dbReference type="EMBL" id="JACEIK010019495">
    <property type="protein sequence ID" value="MCE5166139.1"/>
    <property type="molecule type" value="Genomic_DNA"/>
</dbReference>
<dbReference type="Proteomes" id="UP000823775">
    <property type="component" value="Unassembled WGS sequence"/>
</dbReference>
<name>A0ABS8Y4H4_DATST</name>